<evidence type="ECO:0000259" key="4">
    <source>
        <dbReference type="PROSITE" id="PS01031"/>
    </source>
</evidence>
<dbReference type="Pfam" id="PF00011">
    <property type="entry name" value="HSP20"/>
    <property type="match status" value="1"/>
</dbReference>
<dbReference type="InterPro" id="IPR008978">
    <property type="entry name" value="HSP20-like_chaperone"/>
</dbReference>
<evidence type="ECO:0000313" key="5">
    <source>
        <dbReference type="EMBL" id="ERN03742.1"/>
    </source>
</evidence>
<sequence length="138" mass="15564">MELALENLNSLFGNLTLSRATDDFVMPFSATDELIGGFTPSYQITEDDKAYKLRFEMPGLSKEDIKVTIEDGNLVIKGEHKEEEGDDTKKYGYYNTSLRLPQDAKLDEIKAEMKHGVLQLTVPKTETSAKDVKEVKIE</sequence>
<dbReference type="EMBL" id="KI394330">
    <property type="protein sequence ID" value="ERN03742.1"/>
    <property type="molecule type" value="Genomic_DNA"/>
</dbReference>
<dbReference type="PANTHER" id="PTHR46733:SF3">
    <property type="entry name" value="26.5 KDA HEAT SHOCK PROTEIN, MITOCHONDRIAL"/>
    <property type="match status" value="1"/>
</dbReference>
<dbReference type="Proteomes" id="UP000017836">
    <property type="component" value="Unassembled WGS sequence"/>
</dbReference>
<dbReference type="HOGENOM" id="CLU_096987_0_0_1"/>
<dbReference type="eggNOG" id="KOG0710">
    <property type="taxonomic scope" value="Eukaryota"/>
</dbReference>
<dbReference type="Gene3D" id="2.60.40.790">
    <property type="match status" value="1"/>
</dbReference>
<proteinExistence type="inferred from homology"/>
<keyword evidence="6" id="KW-1185">Reference proteome</keyword>
<dbReference type="PROSITE" id="PS01031">
    <property type="entry name" value="SHSP"/>
    <property type="match status" value="1"/>
</dbReference>
<dbReference type="CDD" id="cd06464">
    <property type="entry name" value="ACD_sHsps-like"/>
    <property type="match status" value="1"/>
</dbReference>
<reference evidence="6" key="1">
    <citation type="journal article" date="2013" name="Science">
        <title>The Amborella genome and the evolution of flowering plants.</title>
        <authorList>
            <consortium name="Amborella Genome Project"/>
        </authorList>
    </citation>
    <scope>NUCLEOTIDE SEQUENCE [LARGE SCALE GENOMIC DNA]</scope>
</reference>
<dbReference type="PANTHER" id="PTHR46733">
    <property type="entry name" value="26.5 KDA HEAT SHOCK PROTEIN, MITOCHONDRIAL"/>
    <property type="match status" value="1"/>
</dbReference>
<dbReference type="SMR" id="W1P1N9"/>
<dbReference type="STRING" id="13333.W1P1N9"/>
<dbReference type="InterPro" id="IPR044587">
    <property type="entry name" value="HSP21-like"/>
</dbReference>
<evidence type="ECO:0000256" key="2">
    <source>
        <dbReference type="PROSITE-ProRule" id="PRU00285"/>
    </source>
</evidence>
<dbReference type="SUPFAM" id="SSF49764">
    <property type="entry name" value="HSP20-like chaperones"/>
    <property type="match status" value="1"/>
</dbReference>
<evidence type="ECO:0000313" key="6">
    <source>
        <dbReference type="Proteomes" id="UP000017836"/>
    </source>
</evidence>
<dbReference type="GO" id="GO:0009408">
    <property type="term" value="P:response to heat"/>
    <property type="evidence" value="ECO:0000318"/>
    <property type="project" value="GO_Central"/>
</dbReference>
<dbReference type="GO" id="GO:0051082">
    <property type="term" value="F:unfolded protein binding"/>
    <property type="evidence" value="ECO:0000318"/>
    <property type="project" value="GO_Central"/>
</dbReference>
<comment type="similarity">
    <text evidence="2 3">Belongs to the small heat shock protein (HSP20) family.</text>
</comment>
<dbReference type="GO" id="GO:0051259">
    <property type="term" value="P:protein complex oligomerization"/>
    <property type="evidence" value="ECO:0000318"/>
    <property type="project" value="GO_Central"/>
</dbReference>
<protein>
    <recommendedName>
        <fullName evidence="4">SHSP domain-containing protein</fullName>
    </recommendedName>
</protein>
<organism evidence="5 6">
    <name type="scientific">Amborella trichopoda</name>
    <dbReference type="NCBI Taxonomy" id="13333"/>
    <lineage>
        <taxon>Eukaryota</taxon>
        <taxon>Viridiplantae</taxon>
        <taxon>Streptophyta</taxon>
        <taxon>Embryophyta</taxon>
        <taxon>Tracheophyta</taxon>
        <taxon>Spermatophyta</taxon>
        <taxon>Magnoliopsida</taxon>
        <taxon>Amborellales</taxon>
        <taxon>Amborellaceae</taxon>
        <taxon>Amborella</taxon>
    </lineage>
</organism>
<feature type="domain" description="SHSP" evidence="4">
    <location>
        <begin position="33"/>
        <end position="138"/>
    </location>
</feature>
<dbReference type="OMA" id="MKENERS"/>
<accession>W1P1N9</accession>
<dbReference type="InterPro" id="IPR002068">
    <property type="entry name" value="A-crystallin/Hsp20_dom"/>
</dbReference>
<dbReference type="GO" id="GO:0006457">
    <property type="term" value="P:protein folding"/>
    <property type="evidence" value="ECO:0000318"/>
    <property type="project" value="GO_Central"/>
</dbReference>
<keyword evidence="1" id="KW-0346">Stress response</keyword>
<dbReference type="AlphaFoldDB" id="W1P1N9"/>
<evidence type="ECO:0000256" key="3">
    <source>
        <dbReference type="RuleBase" id="RU003616"/>
    </source>
</evidence>
<name>W1P1N9_AMBTC</name>
<dbReference type="Gramene" id="ERN03742">
    <property type="protein sequence ID" value="ERN03742"/>
    <property type="gene ID" value="AMTR_s00078p00048310"/>
</dbReference>
<dbReference type="GO" id="GO:0042542">
    <property type="term" value="P:response to hydrogen peroxide"/>
    <property type="evidence" value="ECO:0000318"/>
    <property type="project" value="GO_Central"/>
</dbReference>
<evidence type="ECO:0000256" key="1">
    <source>
        <dbReference type="ARBA" id="ARBA00023016"/>
    </source>
</evidence>
<dbReference type="GO" id="GO:0009651">
    <property type="term" value="P:response to salt stress"/>
    <property type="evidence" value="ECO:0000318"/>
    <property type="project" value="GO_Central"/>
</dbReference>
<gene>
    <name evidence="5" type="ORF">AMTR_s00078p00048310</name>
</gene>